<reference evidence="2 3" key="1">
    <citation type="submission" date="2021-03" db="EMBL/GenBank/DDBJ databases">
        <title>Sequencing the genomes of 1000 actinobacteria strains.</title>
        <authorList>
            <person name="Klenk H.-P."/>
        </authorList>
    </citation>
    <scope>NUCLEOTIDE SEQUENCE [LARGE SCALE GENOMIC DNA]</scope>
    <source>
        <strain evidence="2 3">DSM 44580</strain>
    </source>
</reference>
<dbReference type="EMBL" id="JAGIOO010000001">
    <property type="protein sequence ID" value="MBP2477542.1"/>
    <property type="molecule type" value="Genomic_DNA"/>
</dbReference>
<sequence>MPISQWDHLTGVHTHTVTSHNETTAWLADPRLRVPDEHYADRVRPDWRECPGAQALRYGLLHQDPPATGAARRLLSRFLGTDALRQSRTTVDGLAARYVDRLAGDCDAAELLLGLPEAVAGALTGVSVTDLRAISGWVDAVLRGTGAPDFGVFLARMVAGSRGGDGRDLVSFLARNWEPGRQVELGVFAFLLGADALTAAALLGSAVEVLTEHPDLLPTLAAPAAAAGFTREVLRLHPPVPHLVRYVAEPTATWAQDTLVLFDLRRIGRDPVAFARPDTVDPARFAHLGPGVLDRGLDTQHPAGGTAAVEITVAAVRALASRFERVEGTGPVRWRGNLALRTCTTLPVRATRREYAGRLTRPGLPADLEE</sequence>
<dbReference type="InterPro" id="IPR001128">
    <property type="entry name" value="Cyt_P450"/>
</dbReference>
<name>A0ABS5AMS2_9PSEU</name>
<gene>
    <name evidence="2" type="ORF">JOF53_006414</name>
</gene>
<protein>
    <submittedName>
        <fullName evidence="2">Cytochrome P450</fullName>
    </submittedName>
</protein>
<dbReference type="PANTHER" id="PTHR46696:SF1">
    <property type="entry name" value="CYTOCHROME P450 YJIB-RELATED"/>
    <property type="match status" value="1"/>
</dbReference>
<organism evidence="2 3">
    <name type="scientific">Crossiella equi</name>
    <dbReference type="NCBI Taxonomy" id="130796"/>
    <lineage>
        <taxon>Bacteria</taxon>
        <taxon>Bacillati</taxon>
        <taxon>Actinomycetota</taxon>
        <taxon>Actinomycetes</taxon>
        <taxon>Pseudonocardiales</taxon>
        <taxon>Pseudonocardiaceae</taxon>
        <taxon>Crossiella</taxon>
    </lineage>
</organism>
<dbReference type="RefSeq" id="WP_086787768.1">
    <property type="nucleotide sequence ID" value="NZ_JAGIOO010000001.1"/>
</dbReference>
<accession>A0ABS5AMS2</accession>
<proteinExistence type="inferred from homology"/>
<evidence type="ECO:0000256" key="1">
    <source>
        <dbReference type="ARBA" id="ARBA00010617"/>
    </source>
</evidence>
<dbReference type="InterPro" id="IPR036396">
    <property type="entry name" value="Cyt_P450_sf"/>
</dbReference>
<dbReference type="PANTHER" id="PTHR46696">
    <property type="entry name" value="P450, PUTATIVE (EUROFUNG)-RELATED"/>
    <property type="match status" value="1"/>
</dbReference>
<dbReference type="SUPFAM" id="SSF48264">
    <property type="entry name" value="Cytochrome P450"/>
    <property type="match status" value="1"/>
</dbReference>
<dbReference type="Gene3D" id="1.10.630.10">
    <property type="entry name" value="Cytochrome P450"/>
    <property type="match status" value="1"/>
</dbReference>
<evidence type="ECO:0000313" key="2">
    <source>
        <dbReference type="EMBL" id="MBP2477542.1"/>
    </source>
</evidence>
<dbReference type="Proteomes" id="UP001519363">
    <property type="component" value="Unassembled WGS sequence"/>
</dbReference>
<dbReference type="Pfam" id="PF00067">
    <property type="entry name" value="p450"/>
    <property type="match status" value="1"/>
</dbReference>
<keyword evidence="3" id="KW-1185">Reference proteome</keyword>
<comment type="caution">
    <text evidence="2">The sequence shown here is derived from an EMBL/GenBank/DDBJ whole genome shotgun (WGS) entry which is preliminary data.</text>
</comment>
<evidence type="ECO:0000313" key="3">
    <source>
        <dbReference type="Proteomes" id="UP001519363"/>
    </source>
</evidence>
<comment type="similarity">
    <text evidence="1">Belongs to the cytochrome P450 family.</text>
</comment>